<accession>A0ABN9LLU1</accession>
<feature type="region of interest" description="Disordered" evidence="1">
    <location>
        <begin position="1"/>
        <end position="28"/>
    </location>
</feature>
<dbReference type="PANTHER" id="PTHR13950:SF13">
    <property type="entry name" value="DMX-LIKE PROTEIN 2"/>
    <property type="match status" value="1"/>
</dbReference>
<evidence type="ECO:0000313" key="2">
    <source>
        <dbReference type="EMBL" id="CAJ0940689.1"/>
    </source>
</evidence>
<evidence type="ECO:0000313" key="3">
    <source>
        <dbReference type="Proteomes" id="UP001176940"/>
    </source>
</evidence>
<dbReference type="EMBL" id="CAUEEQ010017845">
    <property type="protein sequence ID" value="CAJ0940689.1"/>
    <property type="molecule type" value="Genomic_DNA"/>
</dbReference>
<feature type="compositionally biased region" description="Acidic residues" evidence="1">
    <location>
        <begin position="13"/>
        <end position="28"/>
    </location>
</feature>
<feature type="non-terminal residue" evidence="2">
    <location>
        <position position="1"/>
    </location>
</feature>
<keyword evidence="3" id="KW-1185">Reference proteome</keyword>
<dbReference type="PANTHER" id="PTHR13950">
    <property type="entry name" value="RABCONNECTIN-RELATED"/>
    <property type="match status" value="1"/>
</dbReference>
<sequence length="362" mass="40625">PFLPLSDSGVIYDSDESIPSDDDEDDDDAFLSDTQIQEHINSTSYSWTLIRLAMVKFAVQNLKNFFPIAGLELADLPVTSPLGIGVVKNLENWEQILYETMDQFEGPPPNYINTIPSELTVGTGPAILRHKAMLDPENTPFKSRDYSALPLRRLWHYLVKQELLQETFIRYIFTKKRKQSESVEDSAERFRVASIADLLKIQVEADLGYPGGKAKIIHKESDIIMAFAINKANNNEIVLASTHDVQELDVSSLLAAQPYIWIGEEYDKESKSKRCCTEDINRGFITMQGTALNFSAVSCTVRVVPSGHTGGTRVPHFCATETQGHTDTDNSDAPDSLRGVRFLMNQDCPKSPLQVQEEKCRF</sequence>
<organism evidence="2 3">
    <name type="scientific">Ranitomeya imitator</name>
    <name type="common">mimic poison frog</name>
    <dbReference type="NCBI Taxonomy" id="111125"/>
    <lineage>
        <taxon>Eukaryota</taxon>
        <taxon>Metazoa</taxon>
        <taxon>Chordata</taxon>
        <taxon>Craniata</taxon>
        <taxon>Vertebrata</taxon>
        <taxon>Euteleostomi</taxon>
        <taxon>Amphibia</taxon>
        <taxon>Batrachia</taxon>
        <taxon>Anura</taxon>
        <taxon>Neobatrachia</taxon>
        <taxon>Hyloidea</taxon>
        <taxon>Dendrobatidae</taxon>
        <taxon>Dendrobatinae</taxon>
        <taxon>Ranitomeya</taxon>
    </lineage>
</organism>
<proteinExistence type="predicted"/>
<evidence type="ECO:0000256" key="1">
    <source>
        <dbReference type="SAM" id="MobiDB-lite"/>
    </source>
</evidence>
<protein>
    <submittedName>
        <fullName evidence="2">Uncharacterized protein</fullName>
    </submittedName>
</protein>
<reference evidence="2" key="1">
    <citation type="submission" date="2023-07" db="EMBL/GenBank/DDBJ databases">
        <authorList>
            <person name="Stuckert A."/>
        </authorList>
    </citation>
    <scope>NUCLEOTIDE SEQUENCE</scope>
</reference>
<name>A0ABN9LLU1_9NEOB</name>
<dbReference type="InterPro" id="IPR052208">
    <property type="entry name" value="DmX-like/RAVE_component"/>
</dbReference>
<gene>
    <name evidence="2" type="ORF">RIMI_LOCUS8843104</name>
</gene>
<dbReference type="Proteomes" id="UP001176940">
    <property type="component" value="Unassembled WGS sequence"/>
</dbReference>
<comment type="caution">
    <text evidence="2">The sequence shown here is derived from an EMBL/GenBank/DDBJ whole genome shotgun (WGS) entry which is preliminary data.</text>
</comment>